<proteinExistence type="predicted"/>
<feature type="region of interest" description="Disordered" evidence="1">
    <location>
        <begin position="78"/>
        <end position="190"/>
    </location>
</feature>
<protein>
    <submittedName>
        <fullName evidence="3">Ricin-type beta-trefoil lectin domain-containing protein</fullName>
    </submittedName>
</protein>
<feature type="compositionally biased region" description="Polar residues" evidence="1">
    <location>
        <begin position="161"/>
        <end position="184"/>
    </location>
</feature>
<accession>A0A1K2F7L8</accession>
<dbReference type="STRING" id="1893.SAMN02787144_103323"/>
<dbReference type="AlphaFoldDB" id="A0A1K2F7L8"/>
<sequence>MREGGETGASSSTAADVEEEAEETLGGMAEDAASAPPGRPHKSLLAGAAIVGALLIAVPFLVSGEREDERVASAGVMPGTLLGSSADEDTVGAVESAPPAKGGIPANSASPGKSSPAKSHAGKADAGAPGARTVHGGGEIPAGRATGSSGSRSGGSVPQRAKTQSPAKQSVGTSGSAERSTSAPGVSIRGHASGRCIDVTDGKGDGTPLQIWDCSGSSQQTWRFMGDGTVRSMGLCMDVAWGATSNGAVIQLATCNGGPAQRFRLNSSHDLVGLQAGKCVDVKERHASNGSRLQLWDCNGQGHQKWSAG</sequence>
<evidence type="ECO:0000259" key="2">
    <source>
        <dbReference type="SMART" id="SM00458"/>
    </source>
</evidence>
<evidence type="ECO:0000256" key="1">
    <source>
        <dbReference type="SAM" id="MobiDB-lite"/>
    </source>
</evidence>
<dbReference type="SUPFAM" id="SSF50370">
    <property type="entry name" value="Ricin B-like lectins"/>
    <property type="match status" value="1"/>
</dbReference>
<reference evidence="3 4" key="1">
    <citation type="submission" date="2016-11" db="EMBL/GenBank/DDBJ databases">
        <authorList>
            <person name="Jaros S."/>
            <person name="Januszkiewicz K."/>
            <person name="Wedrychowicz H."/>
        </authorList>
    </citation>
    <scope>NUCLEOTIDE SEQUENCE [LARGE SCALE GENOMIC DNA]</scope>
    <source>
        <strain evidence="3 4">OK807</strain>
    </source>
</reference>
<dbReference type="Pfam" id="PF00652">
    <property type="entry name" value="Ricin_B_lectin"/>
    <property type="match status" value="1"/>
</dbReference>
<keyword evidence="3" id="KW-0430">Lectin</keyword>
<dbReference type="PROSITE" id="PS50231">
    <property type="entry name" value="RICIN_B_LECTIN"/>
    <property type="match status" value="1"/>
</dbReference>
<dbReference type="SMART" id="SM00458">
    <property type="entry name" value="RICIN"/>
    <property type="match status" value="1"/>
</dbReference>
<dbReference type="Gene3D" id="2.80.10.50">
    <property type="match status" value="1"/>
</dbReference>
<evidence type="ECO:0000313" key="3">
    <source>
        <dbReference type="EMBL" id="SFY43037.1"/>
    </source>
</evidence>
<dbReference type="EMBL" id="FPJO01000033">
    <property type="protein sequence ID" value="SFY43037.1"/>
    <property type="molecule type" value="Genomic_DNA"/>
</dbReference>
<feature type="compositionally biased region" description="Low complexity" evidence="1">
    <location>
        <begin position="142"/>
        <end position="156"/>
    </location>
</feature>
<organism evidence="3 4">
    <name type="scientific">Streptomyces atratus</name>
    <dbReference type="NCBI Taxonomy" id="1893"/>
    <lineage>
        <taxon>Bacteria</taxon>
        <taxon>Bacillati</taxon>
        <taxon>Actinomycetota</taxon>
        <taxon>Actinomycetes</taxon>
        <taxon>Kitasatosporales</taxon>
        <taxon>Streptomycetaceae</taxon>
        <taxon>Streptomyces</taxon>
    </lineage>
</organism>
<gene>
    <name evidence="3" type="ORF">SAMN02787144_103323</name>
</gene>
<name>A0A1K2F7L8_STRAR</name>
<feature type="domain" description="Ricin B lectin" evidence="2">
    <location>
        <begin position="183"/>
        <end position="309"/>
    </location>
</feature>
<feature type="region of interest" description="Disordered" evidence="1">
    <location>
        <begin position="1"/>
        <end position="40"/>
    </location>
</feature>
<dbReference type="InterPro" id="IPR000772">
    <property type="entry name" value="Ricin_B_lectin"/>
</dbReference>
<dbReference type="GO" id="GO:0030246">
    <property type="term" value="F:carbohydrate binding"/>
    <property type="evidence" value="ECO:0007669"/>
    <property type="project" value="UniProtKB-KW"/>
</dbReference>
<evidence type="ECO:0000313" key="4">
    <source>
        <dbReference type="Proteomes" id="UP000181909"/>
    </source>
</evidence>
<feature type="compositionally biased region" description="Low complexity" evidence="1">
    <location>
        <begin position="105"/>
        <end position="119"/>
    </location>
</feature>
<dbReference type="Proteomes" id="UP000181909">
    <property type="component" value="Unassembled WGS sequence"/>
</dbReference>
<dbReference type="InterPro" id="IPR035992">
    <property type="entry name" value="Ricin_B-like_lectins"/>
</dbReference>